<evidence type="ECO:0000256" key="2">
    <source>
        <dbReference type="HAMAP-Rule" id="MF_00386"/>
    </source>
</evidence>
<keyword evidence="2" id="KW-1003">Cell membrane</keyword>
<keyword evidence="1 2" id="KW-0472">Membrane</keyword>
<proteinExistence type="inferred from homology"/>
<name>A0A6N2W7U8_9FIRM</name>
<accession>A0A6N2W7U8</accession>
<gene>
    <name evidence="3" type="primary">yidD</name>
    <name evidence="3" type="ORF">ACLFYP115_03120</name>
</gene>
<protein>
    <recommendedName>
        <fullName evidence="2">Putative membrane protein insertion efficiency factor</fullName>
    </recommendedName>
</protein>
<comment type="subcellular location">
    <subcellularLocation>
        <location evidence="2">Cell membrane</location>
        <topology evidence="2">Peripheral membrane protein</topology>
        <orientation evidence="2">Cytoplasmic side</orientation>
    </subcellularLocation>
</comment>
<dbReference type="SMART" id="SM01234">
    <property type="entry name" value="Haemolytic"/>
    <property type="match status" value="1"/>
</dbReference>
<dbReference type="GeneID" id="69469303"/>
<dbReference type="PANTHER" id="PTHR33383:SF1">
    <property type="entry name" value="MEMBRANE PROTEIN INSERTION EFFICIENCY FACTOR-RELATED"/>
    <property type="match status" value="1"/>
</dbReference>
<dbReference type="GO" id="GO:0005886">
    <property type="term" value="C:plasma membrane"/>
    <property type="evidence" value="ECO:0007669"/>
    <property type="project" value="UniProtKB-SubCell"/>
</dbReference>
<comment type="similarity">
    <text evidence="2">Belongs to the UPF0161 family.</text>
</comment>
<dbReference type="InterPro" id="IPR002696">
    <property type="entry name" value="Membr_insert_effic_factor_YidD"/>
</dbReference>
<dbReference type="PANTHER" id="PTHR33383">
    <property type="entry name" value="MEMBRANE PROTEIN INSERTION EFFICIENCY FACTOR-RELATED"/>
    <property type="match status" value="1"/>
</dbReference>
<dbReference type="EMBL" id="CACRSQ010000010">
    <property type="protein sequence ID" value="VYT38764.1"/>
    <property type="molecule type" value="Genomic_DNA"/>
</dbReference>
<dbReference type="AlphaFoldDB" id="A0A6N2W7U8"/>
<evidence type="ECO:0000313" key="3">
    <source>
        <dbReference type="EMBL" id="VYT38764.1"/>
    </source>
</evidence>
<sequence length="80" mass="9014">MKKILIYLIQFYRAHLSKLKGKGTCIYTPTCSEYAVEALEKHGALKGSLLAVFRILRCNPFAKGGYDPVPEVRKVKGKKK</sequence>
<dbReference type="NCBIfam" id="TIGR00278">
    <property type="entry name" value="membrane protein insertion efficiency factor YidD"/>
    <property type="match status" value="1"/>
</dbReference>
<dbReference type="Pfam" id="PF01809">
    <property type="entry name" value="YidD"/>
    <property type="match status" value="1"/>
</dbReference>
<organism evidence="3">
    <name type="scientific">Anaerostipes caccae</name>
    <dbReference type="NCBI Taxonomy" id="105841"/>
    <lineage>
        <taxon>Bacteria</taxon>
        <taxon>Bacillati</taxon>
        <taxon>Bacillota</taxon>
        <taxon>Clostridia</taxon>
        <taxon>Lachnospirales</taxon>
        <taxon>Lachnospiraceae</taxon>
        <taxon>Anaerostipes</taxon>
    </lineage>
</organism>
<dbReference type="RefSeq" id="WP_006568116.1">
    <property type="nucleotide sequence ID" value="NZ_BAABRZ010000003.1"/>
</dbReference>
<evidence type="ECO:0000256" key="1">
    <source>
        <dbReference type="ARBA" id="ARBA00023136"/>
    </source>
</evidence>
<reference evidence="3" key="1">
    <citation type="submission" date="2019-11" db="EMBL/GenBank/DDBJ databases">
        <authorList>
            <person name="Feng L."/>
        </authorList>
    </citation>
    <scope>NUCLEOTIDE SEQUENCE</scope>
    <source>
        <strain evidence="3">AcaccaeLFYP115</strain>
    </source>
</reference>
<dbReference type="HAMAP" id="MF_00386">
    <property type="entry name" value="UPF0161_YidD"/>
    <property type="match status" value="1"/>
</dbReference>
<comment type="function">
    <text evidence="2">Could be involved in insertion of integral membrane proteins into the membrane.</text>
</comment>